<dbReference type="Proteomes" id="UP000199187">
    <property type="component" value="Unassembled WGS sequence"/>
</dbReference>
<evidence type="ECO:0000313" key="2">
    <source>
        <dbReference type="Proteomes" id="UP000199187"/>
    </source>
</evidence>
<dbReference type="EMBL" id="FPAU01000001">
    <property type="protein sequence ID" value="SFT63314.1"/>
    <property type="molecule type" value="Genomic_DNA"/>
</dbReference>
<reference evidence="2" key="1">
    <citation type="submission" date="2016-10" db="EMBL/GenBank/DDBJ databases">
        <authorList>
            <person name="Varghese N."/>
            <person name="Submissions S."/>
        </authorList>
    </citation>
    <scope>NUCLEOTIDE SEQUENCE [LARGE SCALE GENOMIC DNA]</scope>
    <source>
        <strain evidence="2">Ah-143</strain>
    </source>
</reference>
<name>A0A1I6ZKS7_9ENTR</name>
<protein>
    <submittedName>
        <fullName evidence="1">Uncharacterized protein</fullName>
    </submittedName>
</protein>
<accession>A0A1I6ZKS7</accession>
<gene>
    <name evidence="1" type="ORF">SAMN05192562_1011230</name>
</gene>
<dbReference type="AlphaFoldDB" id="A0A1I6ZKS7"/>
<organism evidence="1 2">
    <name type="scientific">Kosakonia arachidis</name>
    <dbReference type="NCBI Taxonomy" id="551989"/>
    <lineage>
        <taxon>Bacteria</taxon>
        <taxon>Pseudomonadati</taxon>
        <taxon>Pseudomonadota</taxon>
        <taxon>Gammaproteobacteria</taxon>
        <taxon>Enterobacterales</taxon>
        <taxon>Enterobacteriaceae</taxon>
        <taxon>Kosakonia</taxon>
    </lineage>
</organism>
<keyword evidence="2" id="KW-1185">Reference proteome</keyword>
<sequence length="57" mass="6520">MRPFYITGFGHRRRRGVDIQDRTVSLVPHTEQIAPCGCCRSGQNVVNKNLWLLQTGH</sequence>
<proteinExistence type="predicted"/>
<evidence type="ECO:0000313" key="1">
    <source>
        <dbReference type="EMBL" id="SFT63314.1"/>
    </source>
</evidence>